<keyword evidence="6" id="KW-1185">Reference proteome</keyword>
<comment type="cofactor">
    <cofactor evidence="1">
        <name>pyridoxal 5'-phosphate</name>
        <dbReference type="ChEBI" id="CHEBI:597326"/>
    </cofactor>
</comment>
<name>A0A8J7M769_9RHOB</name>
<dbReference type="InterPro" id="IPR015422">
    <property type="entry name" value="PyrdxlP-dep_Trfase_small"/>
</dbReference>
<dbReference type="GO" id="GO:0030170">
    <property type="term" value="F:pyridoxal phosphate binding"/>
    <property type="evidence" value="ECO:0007669"/>
    <property type="project" value="InterPro"/>
</dbReference>
<dbReference type="CDD" id="cd00609">
    <property type="entry name" value="AAT_like"/>
    <property type="match status" value="1"/>
</dbReference>
<organism evidence="5 6">
    <name type="scientific">Thermohalobaculum xanthum</name>
    <dbReference type="NCBI Taxonomy" id="2753746"/>
    <lineage>
        <taxon>Bacteria</taxon>
        <taxon>Pseudomonadati</taxon>
        <taxon>Pseudomonadota</taxon>
        <taxon>Alphaproteobacteria</taxon>
        <taxon>Rhodobacterales</taxon>
        <taxon>Paracoccaceae</taxon>
        <taxon>Thermohalobaculum</taxon>
    </lineage>
</organism>
<dbReference type="Proteomes" id="UP000655420">
    <property type="component" value="Unassembled WGS sequence"/>
</dbReference>
<dbReference type="PANTHER" id="PTHR42832">
    <property type="entry name" value="AMINO ACID AMINOTRANSFERASE"/>
    <property type="match status" value="1"/>
</dbReference>
<dbReference type="InterPro" id="IPR004839">
    <property type="entry name" value="Aminotransferase_I/II_large"/>
</dbReference>
<evidence type="ECO:0000256" key="2">
    <source>
        <dbReference type="ARBA" id="ARBA00022576"/>
    </source>
</evidence>
<evidence type="ECO:0000313" key="5">
    <source>
        <dbReference type="EMBL" id="MBK0399112.1"/>
    </source>
</evidence>
<evidence type="ECO:0000256" key="3">
    <source>
        <dbReference type="ARBA" id="ARBA00022679"/>
    </source>
</evidence>
<dbReference type="EMBL" id="JAEHHL010000004">
    <property type="protein sequence ID" value="MBK0399112.1"/>
    <property type="molecule type" value="Genomic_DNA"/>
</dbReference>
<protein>
    <submittedName>
        <fullName evidence="5">Aminotransferase class I/II-fold pyridoxal phosphate-dependent enzyme</fullName>
    </submittedName>
</protein>
<reference evidence="5" key="1">
    <citation type="submission" date="2020-12" db="EMBL/GenBank/DDBJ databases">
        <title>Bacterial taxonomy.</title>
        <authorList>
            <person name="Pan X."/>
        </authorList>
    </citation>
    <scope>NUCLEOTIDE SEQUENCE</scope>
    <source>
        <strain evidence="5">M0105</strain>
    </source>
</reference>
<dbReference type="InterPro" id="IPR015421">
    <property type="entry name" value="PyrdxlP-dep_Trfase_major"/>
</dbReference>
<dbReference type="InterPro" id="IPR050881">
    <property type="entry name" value="LL-DAP_aminotransferase"/>
</dbReference>
<proteinExistence type="predicted"/>
<accession>A0A8J7M769</accession>
<dbReference type="Pfam" id="PF00155">
    <property type="entry name" value="Aminotran_1_2"/>
    <property type="match status" value="1"/>
</dbReference>
<dbReference type="InterPro" id="IPR015424">
    <property type="entry name" value="PyrdxlP-dep_Trfase"/>
</dbReference>
<dbReference type="GO" id="GO:0008483">
    <property type="term" value="F:transaminase activity"/>
    <property type="evidence" value="ECO:0007669"/>
    <property type="project" value="UniProtKB-KW"/>
</dbReference>
<dbReference type="Gene3D" id="3.40.640.10">
    <property type="entry name" value="Type I PLP-dependent aspartate aminotransferase-like (Major domain)"/>
    <property type="match status" value="1"/>
</dbReference>
<keyword evidence="3" id="KW-0808">Transferase</keyword>
<gene>
    <name evidence="5" type="ORF">H0I76_07920</name>
</gene>
<dbReference type="AlphaFoldDB" id="A0A8J7M769"/>
<evidence type="ECO:0000313" key="6">
    <source>
        <dbReference type="Proteomes" id="UP000655420"/>
    </source>
</evidence>
<dbReference type="PANTHER" id="PTHR42832:SF3">
    <property type="entry name" value="L-GLUTAMINE--4-(METHYLSULFANYL)-2-OXOBUTANOATE AMINOTRANSFERASE"/>
    <property type="match status" value="1"/>
</dbReference>
<evidence type="ECO:0000256" key="1">
    <source>
        <dbReference type="ARBA" id="ARBA00001933"/>
    </source>
</evidence>
<dbReference type="RefSeq" id="WP_200609061.1">
    <property type="nucleotide sequence ID" value="NZ_JAEHHL010000004.1"/>
</dbReference>
<dbReference type="Gene3D" id="3.90.1150.10">
    <property type="entry name" value="Aspartate Aminotransferase, domain 1"/>
    <property type="match status" value="1"/>
</dbReference>
<comment type="caution">
    <text evidence="5">The sequence shown here is derived from an EMBL/GenBank/DDBJ whole genome shotgun (WGS) entry which is preliminary data.</text>
</comment>
<evidence type="ECO:0000259" key="4">
    <source>
        <dbReference type="Pfam" id="PF00155"/>
    </source>
</evidence>
<feature type="domain" description="Aminotransferase class I/classII large" evidence="4">
    <location>
        <begin position="32"/>
        <end position="393"/>
    </location>
</feature>
<sequence>MQYPARFADLPEYAFPRLRRLLEGISPGGPEIAMSIGEPQHAFPDFVMPVMAEHAAGFSKYPPNEGIAPLREAISGWLERRYGAAPEYRDPERSILPLNGTREGLFNACLALCPETKNGQRPTVLLPNPFYQCYAVAALAAGAEPVYVPATAATGHLPDFAGLPRELLDRTAVVYICAPANPQGATADEGYWRRLLDLAEAHDFRVFADECYSEIWRSRPPTGALEVASRIGADPERLVVFHSLSKRSNLAGLRSGFCATGPKARAALLQLRSYAGAPLPVPAQFAAAACWRDEAHVEANRALYREKFEIADEILGNMPGYMSPEAGFFLWLDVGDGEAAAVQAWRDAGVKALPGAYLSREVPKALGGGDPGKAYLRVALVAPAAEVRRGLQALRACLA</sequence>
<dbReference type="SUPFAM" id="SSF53383">
    <property type="entry name" value="PLP-dependent transferases"/>
    <property type="match status" value="1"/>
</dbReference>
<keyword evidence="2 5" id="KW-0032">Aminotransferase</keyword>